<dbReference type="EMBL" id="VMSO01000002">
    <property type="protein sequence ID" value="KAA8502522.1"/>
    <property type="molecule type" value="Genomic_DNA"/>
</dbReference>
<name>A0A5M9I4Z9_9FIRM</name>
<sequence>MIGLKRGTVTLVPYQEKWSEDAEKIISLLKHLLGDTAIDIQHVGSTAVYLIHAKPIIDISVAVRDLNDILPHIEVLKQNDIIFRGEVIEGEFLFVMGNDEIRTHHIHVVKWNGTKWIDYINFRDFLNTFPEKAMLYDACKRKLAMQFSNDRKSYTAGKEEIIQRLLTEARTWKLSLAGDDF</sequence>
<proteinExistence type="predicted"/>
<protein>
    <submittedName>
        <fullName evidence="1">GrpB family protein</fullName>
    </submittedName>
</protein>
<dbReference type="Gene3D" id="3.30.460.10">
    <property type="entry name" value="Beta Polymerase, domain 2"/>
    <property type="match status" value="1"/>
</dbReference>
<keyword evidence="2" id="KW-1185">Reference proteome</keyword>
<organism evidence="1 2">
    <name type="scientific">Mediterraneibacter catenae</name>
    <dbReference type="NCBI Taxonomy" id="2594882"/>
    <lineage>
        <taxon>Bacteria</taxon>
        <taxon>Bacillati</taxon>
        <taxon>Bacillota</taxon>
        <taxon>Clostridia</taxon>
        <taxon>Lachnospirales</taxon>
        <taxon>Lachnospiraceae</taxon>
        <taxon>Mediterraneibacter</taxon>
    </lineage>
</organism>
<dbReference type="Proteomes" id="UP000322025">
    <property type="component" value="Unassembled WGS sequence"/>
</dbReference>
<dbReference type="SUPFAM" id="SSF81301">
    <property type="entry name" value="Nucleotidyltransferase"/>
    <property type="match status" value="1"/>
</dbReference>
<dbReference type="Pfam" id="PF04229">
    <property type="entry name" value="GrpB"/>
    <property type="match status" value="1"/>
</dbReference>
<evidence type="ECO:0000313" key="1">
    <source>
        <dbReference type="EMBL" id="KAA8502522.1"/>
    </source>
</evidence>
<dbReference type="InterPro" id="IPR007344">
    <property type="entry name" value="GrpB/CoaE"/>
</dbReference>
<accession>A0A5M9I4Z9</accession>
<dbReference type="AlphaFoldDB" id="A0A5M9I4Z9"/>
<gene>
    <name evidence="1" type="ORF">FNY66_02510</name>
</gene>
<dbReference type="OrthoDB" id="9799092at2"/>
<dbReference type="PANTHER" id="PTHR34822">
    <property type="entry name" value="GRPB DOMAIN PROTEIN (AFU_ORTHOLOGUE AFUA_1G01530)"/>
    <property type="match status" value="1"/>
</dbReference>
<dbReference type="InterPro" id="IPR043519">
    <property type="entry name" value="NT_sf"/>
</dbReference>
<dbReference type="PANTHER" id="PTHR34822:SF1">
    <property type="entry name" value="GRPB FAMILY PROTEIN"/>
    <property type="match status" value="1"/>
</dbReference>
<reference evidence="1 2" key="1">
    <citation type="submission" date="2019-07" db="EMBL/GenBank/DDBJ databases">
        <authorList>
            <person name="Wongkuna S."/>
            <person name="Scaria J."/>
        </authorList>
    </citation>
    <scope>NUCLEOTIDE SEQUENCE [LARGE SCALE GENOMIC DNA]</scope>
    <source>
        <strain evidence="1 2">SW178</strain>
    </source>
</reference>
<comment type="caution">
    <text evidence="1">The sequence shown here is derived from an EMBL/GenBank/DDBJ whole genome shotgun (WGS) entry which is preliminary data.</text>
</comment>
<evidence type="ECO:0000313" key="2">
    <source>
        <dbReference type="Proteomes" id="UP000322025"/>
    </source>
</evidence>
<dbReference type="RefSeq" id="WP_087152308.1">
    <property type="nucleotide sequence ID" value="NZ_VMSO01000002.1"/>
</dbReference>